<dbReference type="Pfam" id="PF01734">
    <property type="entry name" value="Patatin"/>
    <property type="match status" value="1"/>
</dbReference>
<comment type="caution">
    <text evidence="3">The sequence shown here is derived from an EMBL/GenBank/DDBJ whole genome shotgun (WGS) entry which is preliminary data.</text>
</comment>
<evidence type="ECO:0000256" key="1">
    <source>
        <dbReference type="ARBA" id="ARBA00023098"/>
    </source>
</evidence>
<evidence type="ECO:0000313" key="4">
    <source>
        <dbReference type="Proteomes" id="UP000235005"/>
    </source>
</evidence>
<reference evidence="3 4" key="1">
    <citation type="submission" date="2018-01" db="EMBL/GenBank/DDBJ databases">
        <title>The draft genome sequence of Halioglobus lutimaris HF004.</title>
        <authorList>
            <person name="Du Z.-J."/>
            <person name="Shi M.-J."/>
        </authorList>
    </citation>
    <scope>NUCLEOTIDE SEQUENCE [LARGE SCALE GENOMIC DNA]</scope>
    <source>
        <strain evidence="3 4">HF004</strain>
    </source>
</reference>
<keyword evidence="1" id="KW-0443">Lipid metabolism</keyword>
<protein>
    <submittedName>
        <fullName evidence="3">Alpha/beta hydrolase</fullName>
    </submittedName>
</protein>
<dbReference type="GO" id="GO:0016787">
    <property type="term" value="F:hydrolase activity"/>
    <property type="evidence" value="ECO:0007669"/>
    <property type="project" value="UniProtKB-KW"/>
</dbReference>
<dbReference type="OrthoDB" id="8586159at2"/>
<dbReference type="SUPFAM" id="SSF52151">
    <property type="entry name" value="FabD/lysophospholipase-like"/>
    <property type="match status" value="1"/>
</dbReference>
<dbReference type="AlphaFoldDB" id="A0A2N5WZE0"/>
<dbReference type="Proteomes" id="UP000235005">
    <property type="component" value="Unassembled WGS sequence"/>
</dbReference>
<dbReference type="GO" id="GO:0006629">
    <property type="term" value="P:lipid metabolic process"/>
    <property type="evidence" value="ECO:0007669"/>
    <property type="project" value="UniProtKB-KW"/>
</dbReference>
<evidence type="ECO:0000313" key="3">
    <source>
        <dbReference type="EMBL" id="PLW67607.1"/>
    </source>
</evidence>
<name>A0A2N5WZE0_9GAMM</name>
<keyword evidence="3" id="KW-0378">Hydrolase</keyword>
<organism evidence="3 4">
    <name type="scientific">Pseudohalioglobus lutimaris</name>
    <dbReference type="NCBI Taxonomy" id="1737061"/>
    <lineage>
        <taxon>Bacteria</taxon>
        <taxon>Pseudomonadati</taxon>
        <taxon>Pseudomonadota</taxon>
        <taxon>Gammaproteobacteria</taxon>
        <taxon>Cellvibrionales</taxon>
        <taxon>Halieaceae</taxon>
        <taxon>Pseudohalioglobus</taxon>
    </lineage>
</organism>
<keyword evidence="4" id="KW-1185">Reference proteome</keyword>
<feature type="domain" description="PNPLA" evidence="2">
    <location>
        <begin position="56"/>
        <end position="244"/>
    </location>
</feature>
<sequence length="356" mass="39306">MVTRALSVHLGSEAAQRIADRGWDPALFSLLLGASGGPKWFILGQLDRFLFGDFLQRSDQPLATLGSSIGSWRHACLVQQDPAAAIERMQAGYLYQHYESERPSPEEISEVSKDILQAVLGTNGAENLVEHPRITSHIVTARGRGPSGSASPALLATGMGAAALGNTLSRSLLRHHFQRAVFHSGEQARPGLTFDDFQTVYCPLRTDNVLQALHASGAIPFVLTGERDIAGAPPGQYWDGGIIDYHFDLEQYRGEGLLLYPHFRASIVPGWFDKFLPWRQAAIQQWSKLVLLCPDQDFVASLPHGKIPDRSDFTRLGEEERIRYWEQAVEASKAMAEEFAELVSGPDPLRGVTVHR</sequence>
<proteinExistence type="predicted"/>
<gene>
    <name evidence="3" type="ORF">C0039_16360</name>
</gene>
<dbReference type="InterPro" id="IPR002641">
    <property type="entry name" value="PNPLA_dom"/>
</dbReference>
<dbReference type="InterPro" id="IPR016035">
    <property type="entry name" value="Acyl_Trfase/lysoPLipase"/>
</dbReference>
<evidence type="ECO:0000259" key="2">
    <source>
        <dbReference type="Pfam" id="PF01734"/>
    </source>
</evidence>
<dbReference type="EMBL" id="PKUS01000027">
    <property type="protein sequence ID" value="PLW67607.1"/>
    <property type="molecule type" value="Genomic_DNA"/>
</dbReference>
<accession>A0A2N5WZE0</accession>